<dbReference type="GO" id="GO:0046475">
    <property type="term" value="P:glycerophospholipid catabolic process"/>
    <property type="evidence" value="ECO:0007669"/>
    <property type="project" value="TreeGrafter"/>
</dbReference>
<dbReference type="EMBL" id="KZ819603">
    <property type="protein sequence ID" value="PWN35803.1"/>
    <property type="molecule type" value="Genomic_DNA"/>
</dbReference>
<evidence type="ECO:0000256" key="2">
    <source>
        <dbReference type="ARBA" id="ARBA00022801"/>
    </source>
</evidence>
<dbReference type="GO" id="GO:0005829">
    <property type="term" value="C:cytosol"/>
    <property type="evidence" value="ECO:0007669"/>
    <property type="project" value="TreeGrafter"/>
</dbReference>
<evidence type="ECO:0000256" key="1">
    <source>
        <dbReference type="ARBA" id="ARBA00008780"/>
    </source>
</evidence>
<dbReference type="InParanoid" id="A0A316VHI5"/>
<keyword evidence="3 5" id="KW-0442">Lipid degradation</keyword>
<feature type="compositionally biased region" description="Basic and acidic residues" evidence="7">
    <location>
        <begin position="472"/>
        <end position="485"/>
    </location>
</feature>
<evidence type="ECO:0000256" key="4">
    <source>
        <dbReference type="ARBA" id="ARBA00023098"/>
    </source>
</evidence>
<evidence type="ECO:0000256" key="5">
    <source>
        <dbReference type="PROSITE-ProRule" id="PRU00555"/>
    </source>
</evidence>
<evidence type="ECO:0000256" key="7">
    <source>
        <dbReference type="SAM" id="MobiDB-lite"/>
    </source>
</evidence>
<evidence type="ECO:0000256" key="3">
    <source>
        <dbReference type="ARBA" id="ARBA00022963"/>
    </source>
</evidence>
<dbReference type="PANTHER" id="PTHR10728:SF40">
    <property type="entry name" value="PATATIN FAMILY PROTEIN"/>
    <property type="match status" value="1"/>
</dbReference>
<keyword evidence="2 5" id="KW-0378">Hydrolase</keyword>
<evidence type="ECO:0000259" key="8">
    <source>
        <dbReference type="PROSITE" id="PS51210"/>
    </source>
</evidence>
<dbReference type="PANTHER" id="PTHR10728">
    <property type="entry name" value="CYTOSOLIC PHOSPHOLIPASE A2"/>
    <property type="match status" value="1"/>
</dbReference>
<dbReference type="GO" id="GO:0004623">
    <property type="term" value="F:phospholipase A2 activity"/>
    <property type="evidence" value="ECO:0007669"/>
    <property type="project" value="TreeGrafter"/>
</dbReference>
<evidence type="ECO:0000313" key="10">
    <source>
        <dbReference type="Proteomes" id="UP000245771"/>
    </source>
</evidence>
<keyword evidence="10" id="KW-1185">Reference proteome</keyword>
<organism evidence="9 10">
    <name type="scientific">Meira miltonrushii</name>
    <dbReference type="NCBI Taxonomy" id="1280837"/>
    <lineage>
        <taxon>Eukaryota</taxon>
        <taxon>Fungi</taxon>
        <taxon>Dikarya</taxon>
        <taxon>Basidiomycota</taxon>
        <taxon>Ustilaginomycotina</taxon>
        <taxon>Exobasidiomycetes</taxon>
        <taxon>Exobasidiales</taxon>
        <taxon>Brachybasidiaceae</taxon>
        <taxon>Meira</taxon>
    </lineage>
</organism>
<dbReference type="SMART" id="SM00022">
    <property type="entry name" value="PLAc"/>
    <property type="match status" value="1"/>
</dbReference>
<feature type="domain" description="PLA2c" evidence="8">
    <location>
        <begin position="30"/>
        <end position="578"/>
    </location>
</feature>
<evidence type="ECO:0000256" key="6">
    <source>
        <dbReference type="RuleBase" id="RU362103"/>
    </source>
</evidence>
<sequence>MRGDKSHRFSDLLHLHKEVKRDLSDAQLYPELQKDAELRRNNDLSEEEKHFLQARKEMIVSSGALHRFLLLDEDEKVHPDDVPVIALGGSGGGYRASIDAVARSANGIYFQLAPILQKIRVGHLHPGPLDLYGTLITSHIFFQPPVLKDHSTDDNKDERGTHIALQRDWFRFSLTYNTNKLHDGLQPLPILTAVRHERPWRDWKSPEEAFSHSNHVSSEHKDAHAWWQWFEFSSIEFGSDELEGWIPTWSFGRHFEAGKNTQRLPERSLSLILGLCTSAPAGPLAAWLATLYRNLPKGFLGTKIKHAADDWVEKHPKEAERLQSHHPIHSQNEPNPFFHAEKQENRGQGFENSPRIHLVDAGMSNNLPQHSFFRPGRDVDLMLLGDFSSDVQSGAALERIQEFGAGKGVTIKPRFPLEDLPQWPQEFVNEEEKGKENGKTKNKLLSSDEIQERFKGRYAQILDVEVIPETDRTEEQGPTHVDESGIRYNSRHQPQASRDTTMIYMPLLPHACQPDYDPSTAPFSSSYNLVWTEEQVGIIRKTSRADVVEGIATIRKVVREIYEAKKAARLSKASNLHE</sequence>
<proteinExistence type="inferred from homology"/>
<feature type="region of interest" description="Disordered" evidence="7">
    <location>
        <begin position="472"/>
        <end position="495"/>
    </location>
</feature>
<dbReference type="InterPro" id="IPR002642">
    <property type="entry name" value="LysoPLipase_cat_dom"/>
</dbReference>
<comment type="similarity">
    <text evidence="1 6">Belongs to the lysophospholipase family.</text>
</comment>
<gene>
    <name evidence="9" type="ORF">FA14DRAFT_167778</name>
</gene>
<protein>
    <recommendedName>
        <fullName evidence="6">Lysophospholipase</fullName>
        <ecNumber evidence="6">3.1.1.5</ecNumber>
    </recommendedName>
</protein>
<dbReference type="PROSITE" id="PS51210">
    <property type="entry name" value="PLA2C"/>
    <property type="match status" value="1"/>
</dbReference>
<reference evidence="9 10" key="1">
    <citation type="journal article" date="2018" name="Mol. Biol. Evol.">
        <title>Broad Genomic Sampling Reveals a Smut Pathogenic Ancestry of the Fungal Clade Ustilaginomycotina.</title>
        <authorList>
            <person name="Kijpornyongpan T."/>
            <person name="Mondo S.J."/>
            <person name="Barry K."/>
            <person name="Sandor L."/>
            <person name="Lee J."/>
            <person name="Lipzen A."/>
            <person name="Pangilinan J."/>
            <person name="LaButti K."/>
            <person name="Hainaut M."/>
            <person name="Henrissat B."/>
            <person name="Grigoriev I.V."/>
            <person name="Spatafora J.W."/>
            <person name="Aime M.C."/>
        </authorList>
    </citation>
    <scope>NUCLEOTIDE SEQUENCE [LARGE SCALE GENOMIC DNA]</scope>
    <source>
        <strain evidence="9 10">MCA 3882</strain>
    </source>
</reference>
<dbReference type="Gene3D" id="3.40.1090.10">
    <property type="entry name" value="Cytosolic phospholipase A2 catalytic domain"/>
    <property type="match status" value="2"/>
</dbReference>
<dbReference type="EC" id="3.1.1.5" evidence="6"/>
<evidence type="ECO:0000313" key="9">
    <source>
        <dbReference type="EMBL" id="PWN35803.1"/>
    </source>
</evidence>
<name>A0A316VHI5_9BASI</name>
<dbReference type="RefSeq" id="XP_025356105.1">
    <property type="nucleotide sequence ID" value="XM_025500109.1"/>
</dbReference>
<dbReference type="InterPro" id="IPR016035">
    <property type="entry name" value="Acyl_Trfase/lysoPLipase"/>
</dbReference>
<comment type="catalytic activity">
    <reaction evidence="6">
        <text>a 1-acyl-sn-glycero-3-phosphocholine + H2O = sn-glycerol 3-phosphocholine + a fatty acid + H(+)</text>
        <dbReference type="Rhea" id="RHEA:15177"/>
        <dbReference type="ChEBI" id="CHEBI:15377"/>
        <dbReference type="ChEBI" id="CHEBI:15378"/>
        <dbReference type="ChEBI" id="CHEBI:16870"/>
        <dbReference type="ChEBI" id="CHEBI:28868"/>
        <dbReference type="ChEBI" id="CHEBI:58168"/>
        <dbReference type="EC" id="3.1.1.5"/>
    </reaction>
</comment>
<feature type="region of interest" description="Disordered" evidence="7">
    <location>
        <begin position="317"/>
        <end position="338"/>
    </location>
</feature>
<dbReference type="Pfam" id="PF01735">
    <property type="entry name" value="PLA2_B"/>
    <property type="match status" value="1"/>
</dbReference>
<dbReference type="OrthoDB" id="4084751at2759"/>
<dbReference type="Proteomes" id="UP000245771">
    <property type="component" value="Unassembled WGS sequence"/>
</dbReference>
<dbReference type="STRING" id="1280837.A0A316VHI5"/>
<dbReference type="GeneID" id="37021890"/>
<dbReference type="SUPFAM" id="SSF52151">
    <property type="entry name" value="FabD/lysophospholipase-like"/>
    <property type="match status" value="1"/>
</dbReference>
<dbReference type="GO" id="GO:0004622">
    <property type="term" value="F:phosphatidylcholine lysophospholipase activity"/>
    <property type="evidence" value="ECO:0007669"/>
    <property type="project" value="UniProtKB-EC"/>
</dbReference>
<keyword evidence="4 5" id="KW-0443">Lipid metabolism</keyword>
<accession>A0A316VHI5</accession>
<dbReference type="AlphaFoldDB" id="A0A316VHI5"/>